<accession>A0ABZ3DB88</accession>
<dbReference type="PANTHER" id="PTHR43130">
    <property type="entry name" value="ARAC-FAMILY TRANSCRIPTIONAL REGULATOR"/>
    <property type="match status" value="1"/>
</dbReference>
<evidence type="ECO:0000313" key="2">
    <source>
        <dbReference type="EMBL" id="XAE44712.1"/>
    </source>
</evidence>
<dbReference type="InterPro" id="IPR029062">
    <property type="entry name" value="Class_I_gatase-like"/>
</dbReference>
<evidence type="ECO:0000259" key="1">
    <source>
        <dbReference type="Pfam" id="PF01965"/>
    </source>
</evidence>
<keyword evidence="2" id="KW-0456">Lyase</keyword>
<dbReference type="RefSeq" id="WP_342629931.1">
    <property type="nucleotide sequence ID" value="NZ_CP152276.1"/>
</dbReference>
<dbReference type="Pfam" id="PF01965">
    <property type="entry name" value="DJ-1_PfpI"/>
    <property type="match status" value="1"/>
</dbReference>
<dbReference type="Gene3D" id="3.40.50.880">
    <property type="match status" value="1"/>
</dbReference>
<gene>
    <name evidence="2" type="ORF">AAC691_09965</name>
</gene>
<dbReference type="Proteomes" id="UP001449795">
    <property type="component" value="Chromosome"/>
</dbReference>
<dbReference type="SUPFAM" id="SSF52317">
    <property type="entry name" value="Class I glutamine amidotransferase-like"/>
    <property type="match status" value="1"/>
</dbReference>
<dbReference type="GO" id="GO:0016829">
    <property type="term" value="F:lyase activity"/>
    <property type="evidence" value="ECO:0007669"/>
    <property type="project" value="UniProtKB-KW"/>
</dbReference>
<dbReference type="CDD" id="cd03139">
    <property type="entry name" value="GATase1_PfpI_2"/>
    <property type="match status" value="1"/>
</dbReference>
<sequence>MITMALRIGLMLFPRVQQLDLTGPYEVFAMLPDCQVDLVARTMQPVATATGLTLMPTTTFETCGAYDVLCVPGGVGITPLLKDGDALDFVRRQAGTARYVTSVCTGALLLGAAGLLRGRRATTHWNALDLLPLYGAEAVRERVVQDGNLITGGGVTAGIDFALTLAGEIFGHEAAQAVQLQLEYAPAPPYNAGTPDGAPLTVVAKVRARLEGVRAEREDIVRRKRRLTDIIE</sequence>
<feature type="domain" description="DJ-1/PfpI" evidence="1">
    <location>
        <begin position="7"/>
        <end position="165"/>
    </location>
</feature>
<dbReference type="PANTHER" id="PTHR43130:SF2">
    <property type="entry name" value="DJ-1_PFPI DOMAIN-CONTAINING PROTEIN"/>
    <property type="match status" value="1"/>
</dbReference>
<reference evidence="2 3" key="1">
    <citation type="submission" date="2024-04" db="EMBL/GenBank/DDBJ databases">
        <title>Complete genome sequence of Nguyenibacter vanlangesis HBCM-1154, a strain capable of nitrogen fixation, IAA production, and phosphorus solubilization isolated from sugarcane soil.</title>
        <authorList>
            <person name="MY HANH P."/>
        </authorList>
    </citation>
    <scope>NUCLEOTIDE SEQUENCE [LARGE SCALE GENOMIC DNA]</scope>
    <source>
        <strain evidence="2 3">HBCM 1154</strain>
    </source>
</reference>
<name>A0ABZ3DB88_9PROT</name>
<dbReference type="InterPro" id="IPR052158">
    <property type="entry name" value="INH-QAR"/>
</dbReference>
<protein>
    <submittedName>
        <fullName evidence="2">DJ-1/PfpI family protein</fullName>
        <ecNumber evidence="2">4.2.1.-</ecNumber>
    </submittedName>
</protein>
<proteinExistence type="predicted"/>
<keyword evidence="3" id="KW-1185">Reference proteome</keyword>
<organism evidence="2 3">
    <name type="scientific">Nguyenibacter vanlangensis</name>
    <dbReference type="NCBI Taxonomy" id="1216886"/>
    <lineage>
        <taxon>Bacteria</taxon>
        <taxon>Pseudomonadati</taxon>
        <taxon>Pseudomonadota</taxon>
        <taxon>Alphaproteobacteria</taxon>
        <taxon>Acetobacterales</taxon>
        <taxon>Acetobacteraceae</taxon>
        <taxon>Nguyenibacter</taxon>
    </lineage>
</organism>
<evidence type="ECO:0000313" key="3">
    <source>
        <dbReference type="Proteomes" id="UP001449795"/>
    </source>
</evidence>
<dbReference type="InterPro" id="IPR002818">
    <property type="entry name" value="DJ-1/PfpI"/>
</dbReference>
<dbReference type="EC" id="4.2.1.-" evidence="2"/>
<dbReference type="EMBL" id="CP152276">
    <property type="protein sequence ID" value="XAE44712.1"/>
    <property type="molecule type" value="Genomic_DNA"/>
</dbReference>